<evidence type="ECO:0000256" key="1">
    <source>
        <dbReference type="SAM" id="Phobius"/>
    </source>
</evidence>
<feature type="transmembrane region" description="Helical" evidence="1">
    <location>
        <begin position="138"/>
        <end position="160"/>
    </location>
</feature>
<evidence type="ECO:0000313" key="3">
    <source>
        <dbReference type="EMBL" id="AYW49296.1"/>
    </source>
</evidence>
<sequence length="226" mass="24902">MKKKKIRILLLIIGGCSLAIVAYRLFVEYHAEIDLLITNQISEKTLMDSVRSHGFRSAVLLVLLTIVMCALPGLPTSVVGIFIGLCYGPLIGSILNIIGNVSGNLVSIGLLHKLNFLDKKNTNNHWVKAISQMKHPKIGIMFAYMIPAIPSFLINFTANLLKTKMIHLFGAVLIGVTPTSIIYALGGDAIFKGLNKKALILIAIVLIFILLIQFIYKDVKKKHLLN</sequence>
<dbReference type="Pfam" id="PF09335">
    <property type="entry name" value="VTT_dom"/>
    <property type="match status" value="1"/>
</dbReference>
<protein>
    <submittedName>
        <fullName evidence="3">TVP38/TMEM64 family protein</fullName>
    </submittedName>
</protein>
<feature type="transmembrane region" description="Helical" evidence="1">
    <location>
        <begin position="6"/>
        <end position="26"/>
    </location>
</feature>
<reference evidence="3 4" key="1">
    <citation type="journal article" date="2012" name="Int. J. Syst. Evol. Microbiol.">
        <title>Characterization of Tetragenococcus strains from sugar thick juice reveals a novel species, Tetragenococcus osmophilus sp. nov., and divides Tetragenococcus halophilus into two subspecies, T. halophilus subsp. halophilus subsp. nov. and T. halophilus subsp. flandriensis subsp. nov.</title>
        <authorList>
            <person name="Juste A."/>
            <person name="Van Trappen S."/>
            <person name="Verreth C."/>
            <person name="Cleenwerck I."/>
            <person name="De Vos P."/>
            <person name="Lievens B."/>
            <person name="Willems K.A."/>
        </authorList>
    </citation>
    <scope>NUCLEOTIDE SEQUENCE [LARGE SCALE GENOMIC DNA]</scope>
    <source>
        <strain evidence="3 4">LMG 26042</strain>
    </source>
</reference>
<name>A0A3G5FG21_TETHA</name>
<proteinExistence type="predicted"/>
<keyword evidence="1" id="KW-0472">Membrane</keyword>
<dbReference type="EMBL" id="CP027768">
    <property type="protein sequence ID" value="AYW49296.1"/>
    <property type="molecule type" value="Genomic_DNA"/>
</dbReference>
<gene>
    <name evidence="3" type="ORF">C7H83_01760</name>
</gene>
<evidence type="ECO:0000313" key="4">
    <source>
        <dbReference type="Proteomes" id="UP000280475"/>
    </source>
</evidence>
<feature type="transmembrane region" description="Helical" evidence="1">
    <location>
        <begin position="90"/>
        <end position="111"/>
    </location>
</feature>
<accession>A0A3G5FG21</accession>
<feature type="transmembrane region" description="Helical" evidence="1">
    <location>
        <begin position="58"/>
        <end position="84"/>
    </location>
</feature>
<organism evidence="3 4">
    <name type="scientific">Tetragenococcus halophilus</name>
    <name type="common">Pediococcus halophilus</name>
    <dbReference type="NCBI Taxonomy" id="51669"/>
    <lineage>
        <taxon>Bacteria</taxon>
        <taxon>Bacillati</taxon>
        <taxon>Bacillota</taxon>
        <taxon>Bacilli</taxon>
        <taxon>Lactobacillales</taxon>
        <taxon>Enterococcaceae</taxon>
        <taxon>Tetragenococcus</taxon>
    </lineage>
</organism>
<feature type="transmembrane region" description="Helical" evidence="1">
    <location>
        <begin position="166"/>
        <end position="186"/>
    </location>
</feature>
<keyword evidence="1" id="KW-0812">Transmembrane</keyword>
<dbReference type="AlphaFoldDB" id="A0A3G5FG21"/>
<dbReference type="Proteomes" id="UP000280475">
    <property type="component" value="Chromosome"/>
</dbReference>
<feature type="transmembrane region" description="Helical" evidence="1">
    <location>
        <begin position="198"/>
        <end position="216"/>
    </location>
</feature>
<keyword evidence="1" id="KW-1133">Transmembrane helix</keyword>
<feature type="domain" description="VTT" evidence="2">
    <location>
        <begin position="74"/>
        <end position="188"/>
    </location>
</feature>
<dbReference type="InterPro" id="IPR032816">
    <property type="entry name" value="VTT_dom"/>
</dbReference>
<dbReference type="RefSeq" id="WP_103891887.1">
    <property type="nucleotide sequence ID" value="NZ_CP027768.1"/>
</dbReference>
<evidence type="ECO:0000259" key="2">
    <source>
        <dbReference type="Pfam" id="PF09335"/>
    </source>
</evidence>